<name>A0A7N4NFU0_SARHA</name>
<evidence type="ECO:0000313" key="3">
    <source>
        <dbReference type="Proteomes" id="UP000007648"/>
    </source>
</evidence>
<feature type="compositionally biased region" description="Basic and acidic residues" evidence="1">
    <location>
        <begin position="27"/>
        <end position="52"/>
    </location>
</feature>
<proteinExistence type="predicted"/>
<reference evidence="2" key="2">
    <citation type="submission" date="2025-08" db="UniProtKB">
        <authorList>
            <consortium name="Ensembl"/>
        </authorList>
    </citation>
    <scope>IDENTIFICATION</scope>
</reference>
<feature type="region of interest" description="Disordered" evidence="1">
    <location>
        <begin position="113"/>
        <end position="336"/>
    </location>
</feature>
<feature type="compositionally biased region" description="Low complexity" evidence="1">
    <location>
        <begin position="122"/>
        <end position="132"/>
    </location>
</feature>
<reference evidence="2" key="3">
    <citation type="submission" date="2025-09" db="UniProtKB">
        <authorList>
            <consortium name="Ensembl"/>
        </authorList>
    </citation>
    <scope>IDENTIFICATION</scope>
</reference>
<dbReference type="PANTHER" id="PTHR14882:SF3">
    <property type="entry name" value="COILED-COIL DOMAIN CONTAINING 92B"/>
    <property type="match status" value="1"/>
</dbReference>
<dbReference type="AlphaFoldDB" id="A0A7N4NFU0"/>
<feature type="region of interest" description="Disordered" evidence="1">
    <location>
        <begin position="1"/>
        <end position="52"/>
    </location>
</feature>
<feature type="compositionally biased region" description="Basic residues" evidence="1">
    <location>
        <begin position="141"/>
        <end position="181"/>
    </location>
</feature>
<feature type="compositionally biased region" description="Low complexity" evidence="1">
    <location>
        <begin position="195"/>
        <end position="212"/>
    </location>
</feature>
<dbReference type="Proteomes" id="UP000007648">
    <property type="component" value="Unassembled WGS sequence"/>
</dbReference>
<dbReference type="InterPro" id="IPR040370">
    <property type="entry name" value="CCDC74A/CCDC74B/CCDC92"/>
</dbReference>
<feature type="compositionally biased region" description="Pro residues" evidence="1">
    <location>
        <begin position="313"/>
        <end position="327"/>
    </location>
</feature>
<feature type="compositionally biased region" description="Basic residues" evidence="1">
    <location>
        <begin position="290"/>
        <end position="300"/>
    </location>
</feature>
<reference evidence="2 3" key="1">
    <citation type="journal article" date="2011" name="Proc. Natl. Acad. Sci. U.S.A.">
        <title>Genetic diversity and population structure of the endangered marsupial Sarcophilus harrisii (Tasmanian devil).</title>
        <authorList>
            <person name="Miller W."/>
            <person name="Hayes V.M."/>
            <person name="Ratan A."/>
            <person name="Petersen D.C."/>
            <person name="Wittekindt N.E."/>
            <person name="Miller J."/>
            <person name="Walenz B."/>
            <person name="Knight J."/>
            <person name="Qi J."/>
            <person name="Zhao F."/>
            <person name="Wang Q."/>
            <person name="Bedoya-Reina O.C."/>
            <person name="Katiyar N."/>
            <person name="Tomsho L.P."/>
            <person name="Kasson L.M."/>
            <person name="Hardie R.A."/>
            <person name="Woodbridge P."/>
            <person name="Tindall E.A."/>
            <person name="Bertelsen M.F."/>
            <person name="Dixon D."/>
            <person name="Pyecroft S."/>
            <person name="Helgen K.M."/>
            <person name="Lesk A.M."/>
            <person name="Pringle T.H."/>
            <person name="Patterson N."/>
            <person name="Zhang Y."/>
            <person name="Kreiss A."/>
            <person name="Woods G.M."/>
            <person name="Jones M.E."/>
            <person name="Schuster S.C."/>
        </authorList>
    </citation>
    <scope>NUCLEOTIDE SEQUENCE [LARGE SCALE GENOMIC DNA]</scope>
</reference>
<dbReference type="Ensembl" id="ENSSHAT00000042000.1">
    <property type="protein sequence ID" value="ENSSHAP00000022587.1"/>
    <property type="gene ID" value="ENSSHAG00000031783.1"/>
</dbReference>
<dbReference type="GeneTree" id="ENSGT00430000031027"/>
<keyword evidence="3" id="KW-1185">Reference proteome</keyword>
<protein>
    <submittedName>
        <fullName evidence="2">Uncharacterized protein</fullName>
    </submittedName>
</protein>
<evidence type="ECO:0000313" key="2">
    <source>
        <dbReference type="Ensembl" id="ENSSHAP00000022587.1"/>
    </source>
</evidence>
<feature type="compositionally biased region" description="Pro residues" evidence="1">
    <location>
        <begin position="254"/>
        <end position="264"/>
    </location>
</feature>
<sequence>RRGAPHPSLPSPSRGSPRPAGPAAPSGREELTRDLETKESQSDQQEEASRQLEAKCRALEEQLAARERGNGELRRELRQRDALVWALRSSLRSKERRFLEELRRRSHRATVLGTELQKQSEAAASLAFPLRAARPEAARAAPRRPRPRPRPRPGRRRGRRGLRGGGPRGRRPGPRSAARRRPGQETRPPRPPAAPALVAAPRAMRPGRRQGLGCLGAGLQAGRGRARAHARPRPLPQRPQTSATQGPGQRPPNLRQPPQAPAPGAPRCRRPRPAPLLQESAREAAGRPQPRQHSRPRVGRRLGAGVQRDGTGPLPPRGGPGGTSPPRPKARALAQD</sequence>
<organism evidence="2 3">
    <name type="scientific">Sarcophilus harrisii</name>
    <name type="common">Tasmanian devil</name>
    <name type="synonym">Sarcophilus laniarius</name>
    <dbReference type="NCBI Taxonomy" id="9305"/>
    <lineage>
        <taxon>Eukaryota</taxon>
        <taxon>Metazoa</taxon>
        <taxon>Chordata</taxon>
        <taxon>Craniata</taxon>
        <taxon>Vertebrata</taxon>
        <taxon>Euteleostomi</taxon>
        <taxon>Mammalia</taxon>
        <taxon>Metatheria</taxon>
        <taxon>Dasyuromorphia</taxon>
        <taxon>Dasyuridae</taxon>
        <taxon>Sarcophilus</taxon>
    </lineage>
</organism>
<dbReference type="PANTHER" id="PTHR14882">
    <property type="entry name" value="COILED-COIL DOMAIN-CONTAINING 74A"/>
    <property type="match status" value="1"/>
</dbReference>
<gene>
    <name evidence="2" type="primary">CCDC92B</name>
</gene>
<evidence type="ECO:0000256" key="1">
    <source>
        <dbReference type="SAM" id="MobiDB-lite"/>
    </source>
</evidence>
<accession>A0A7N4NFU0</accession>
<feature type="compositionally biased region" description="Low complexity" evidence="1">
    <location>
        <begin position="11"/>
        <end position="26"/>
    </location>
</feature>